<organism evidence="13 14">
    <name type="scientific">Mycolicibacterium poriferae</name>
    <dbReference type="NCBI Taxonomy" id="39694"/>
    <lineage>
        <taxon>Bacteria</taxon>
        <taxon>Bacillati</taxon>
        <taxon>Actinomycetota</taxon>
        <taxon>Actinomycetes</taxon>
        <taxon>Mycobacteriales</taxon>
        <taxon>Mycobacteriaceae</taxon>
        <taxon>Mycolicibacterium</taxon>
    </lineage>
</organism>
<evidence type="ECO:0000256" key="5">
    <source>
        <dbReference type="ARBA" id="ARBA00022741"/>
    </source>
</evidence>
<evidence type="ECO:0000256" key="10">
    <source>
        <dbReference type="ARBA" id="ARBA00023136"/>
    </source>
</evidence>
<keyword evidence="6 11" id="KW-0067">ATP-binding</keyword>
<dbReference type="Pfam" id="PF02669">
    <property type="entry name" value="KdpC"/>
    <property type="match status" value="1"/>
</dbReference>
<evidence type="ECO:0000256" key="8">
    <source>
        <dbReference type="ARBA" id="ARBA00022989"/>
    </source>
</evidence>
<dbReference type="NCBIfam" id="TIGR00681">
    <property type="entry name" value="kdpC"/>
    <property type="match status" value="1"/>
</dbReference>
<feature type="region of interest" description="Disordered" evidence="12">
    <location>
        <begin position="62"/>
        <end position="92"/>
    </location>
</feature>
<comment type="similarity">
    <text evidence="11">Belongs to the KdpC family.</text>
</comment>
<dbReference type="HAMAP" id="MF_00276">
    <property type="entry name" value="KdpC"/>
    <property type="match status" value="1"/>
</dbReference>
<dbReference type="InterPro" id="IPR003820">
    <property type="entry name" value="KdpC"/>
</dbReference>
<dbReference type="RefSeq" id="WP_163678514.1">
    <property type="nucleotide sequence ID" value="NZ_AP022570.1"/>
</dbReference>
<evidence type="ECO:0000256" key="6">
    <source>
        <dbReference type="ARBA" id="ARBA00022840"/>
    </source>
</evidence>
<dbReference type="EMBL" id="AP022570">
    <property type="protein sequence ID" value="BBX53877.1"/>
    <property type="molecule type" value="Genomic_DNA"/>
</dbReference>
<keyword evidence="1 11" id="KW-0813">Transport</keyword>
<sequence>MRRQLLPAVVMLALFTALTGVAYPLLVTGVGQLLWPAKADGSLIERDGAVVGSAQIGQQFTTPRYFHPRPSSAGGGYDGAASSGSNLGPTNDAFLDEVSERVDRYRAENNLTAQTLVPVDAVTGSGSGLDPAISVANARLQTPRVAAERGLPSDTVADIVDECTEGRGLGVLGEPAVNVLCLNLALDRR</sequence>
<keyword evidence="7 11" id="KW-0630">Potassium</keyword>
<keyword evidence="10 11" id="KW-0472">Membrane</keyword>
<dbReference type="PANTHER" id="PTHR30042:SF2">
    <property type="entry name" value="POTASSIUM-TRANSPORTING ATPASE KDPC SUBUNIT"/>
    <property type="match status" value="1"/>
</dbReference>
<keyword evidence="8 11" id="KW-1133">Transmembrane helix</keyword>
<keyword evidence="14" id="KW-1185">Reference proteome</keyword>
<dbReference type="GO" id="GO:0008556">
    <property type="term" value="F:P-type potassium transmembrane transporter activity"/>
    <property type="evidence" value="ECO:0007669"/>
    <property type="project" value="InterPro"/>
</dbReference>
<evidence type="ECO:0000256" key="7">
    <source>
        <dbReference type="ARBA" id="ARBA00022958"/>
    </source>
</evidence>
<evidence type="ECO:0000256" key="11">
    <source>
        <dbReference type="HAMAP-Rule" id="MF_00276"/>
    </source>
</evidence>
<evidence type="ECO:0000256" key="4">
    <source>
        <dbReference type="ARBA" id="ARBA00022692"/>
    </source>
</evidence>
<evidence type="ECO:0000313" key="14">
    <source>
        <dbReference type="Proteomes" id="UP000466785"/>
    </source>
</evidence>
<comment type="function">
    <text evidence="11">Part of the high-affinity ATP-driven potassium transport (or Kdp) system, which catalyzes the hydrolysis of ATP coupled with the electrogenic transport of potassium into the cytoplasm. This subunit acts as a catalytic chaperone that increases the ATP-binding affinity of the ATP-hydrolyzing subunit KdpB by the formation of a transient KdpB/KdpC/ATP ternary complex.</text>
</comment>
<proteinExistence type="inferred from homology"/>
<dbReference type="GO" id="GO:0005524">
    <property type="term" value="F:ATP binding"/>
    <property type="evidence" value="ECO:0007669"/>
    <property type="project" value="UniProtKB-UniRule"/>
</dbReference>
<reference evidence="13 14" key="1">
    <citation type="journal article" date="2019" name="Emerg. Microbes Infect.">
        <title>Comprehensive subspecies identification of 175 nontuberculous mycobacteria species based on 7547 genomic profiles.</title>
        <authorList>
            <person name="Matsumoto Y."/>
            <person name="Kinjo T."/>
            <person name="Motooka D."/>
            <person name="Nabeya D."/>
            <person name="Jung N."/>
            <person name="Uechi K."/>
            <person name="Horii T."/>
            <person name="Iida T."/>
            <person name="Fujita J."/>
            <person name="Nakamura S."/>
        </authorList>
    </citation>
    <scope>NUCLEOTIDE SEQUENCE [LARGE SCALE GENOMIC DNA]</scope>
    <source>
        <strain evidence="13 14">JCM 12603</strain>
    </source>
</reference>
<evidence type="ECO:0000256" key="3">
    <source>
        <dbReference type="ARBA" id="ARBA00022538"/>
    </source>
</evidence>
<dbReference type="GO" id="GO:0005886">
    <property type="term" value="C:plasma membrane"/>
    <property type="evidence" value="ECO:0007669"/>
    <property type="project" value="UniProtKB-SubCell"/>
</dbReference>
<keyword evidence="5 11" id="KW-0547">Nucleotide-binding</keyword>
<keyword evidence="2 11" id="KW-1003">Cell membrane</keyword>
<dbReference type="PANTHER" id="PTHR30042">
    <property type="entry name" value="POTASSIUM-TRANSPORTING ATPASE C CHAIN"/>
    <property type="match status" value="1"/>
</dbReference>
<comment type="subcellular location">
    <subcellularLocation>
        <location evidence="11">Cell membrane</location>
        <topology evidence="11">Single-pass membrane protein</topology>
    </subcellularLocation>
</comment>
<dbReference type="KEGG" id="mpof:MPOR_49030"/>
<dbReference type="Proteomes" id="UP000466785">
    <property type="component" value="Chromosome"/>
</dbReference>
<evidence type="ECO:0000256" key="9">
    <source>
        <dbReference type="ARBA" id="ARBA00023065"/>
    </source>
</evidence>
<dbReference type="PIRSF" id="PIRSF001296">
    <property type="entry name" value="K_ATPase_KdpC"/>
    <property type="match status" value="1"/>
</dbReference>
<evidence type="ECO:0000256" key="1">
    <source>
        <dbReference type="ARBA" id="ARBA00022448"/>
    </source>
</evidence>
<accession>A0A6N4VJW5</accession>
<keyword evidence="3 11" id="KW-0633">Potassium transport</keyword>
<evidence type="ECO:0000256" key="12">
    <source>
        <dbReference type="SAM" id="MobiDB-lite"/>
    </source>
</evidence>
<evidence type="ECO:0000256" key="2">
    <source>
        <dbReference type="ARBA" id="ARBA00022475"/>
    </source>
</evidence>
<evidence type="ECO:0000313" key="13">
    <source>
        <dbReference type="EMBL" id="BBX53877.1"/>
    </source>
</evidence>
<protein>
    <recommendedName>
        <fullName evidence="11">Potassium-transporting ATPase KdpC subunit</fullName>
    </recommendedName>
    <alternativeName>
        <fullName evidence="11">ATP phosphohydrolase [potassium-transporting] C chain</fullName>
    </alternativeName>
    <alternativeName>
        <fullName evidence="11">Potassium-binding and translocating subunit C</fullName>
    </alternativeName>
    <alternativeName>
        <fullName evidence="11">Potassium-translocating ATPase C chain</fullName>
    </alternativeName>
</protein>
<dbReference type="NCBIfam" id="NF001454">
    <property type="entry name" value="PRK00315.1"/>
    <property type="match status" value="1"/>
</dbReference>
<keyword evidence="4 11" id="KW-0812">Transmembrane</keyword>
<dbReference type="AlphaFoldDB" id="A0A6N4VJW5"/>
<gene>
    <name evidence="11 13" type="primary">kdpC</name>
    <name evidence="13" type="ORF">MPOR_49030</name>
</gene>
<name>A0A6N4VJW5_9MYCO</name>
<comment type="subunit">
    <text evidence="11">The system is composed of three essential subunits: KdpA, KdpB and KdpC.</text>
</comment>
<keyword evidence="9 11" id="KW-0406">Ion transport</keyword>